<evidence type="ECO:0000256" key="1">
    <source>
        <dbReference type="ARBA" id="ARBA00022737"/>
    </source>
</evidence>
<feature type="repeat" description="ANK" evidence="3">
    <location>
        <begin position="461"/>
        <end position="493"/>
    </location>
</feature>
<keyword evidence="7" id="KW-1185">Reference proteome</keyword>
<feature type="repeat" description="ANK" evidence="3">
    <location>
        <begin position="661"/>
        <end position="693"/>
    </location>
</feature>
<dbReference type="InterPro" id="IPR010730">
    <property type="entry name" value="HET"/>
</dbReference>
<dbReference type="SMART" id="SM00248">
    <property type="entry name" value="ANK"/>
    <property type="match status" value="13"/>
</dbReference>
<dbReference type="InterPro" id="IPR036770">
    <property type="entry name" value="Ankyrin_rpt-contain_sf"/>
</dbReference>
<dbReference type="Gene3D" id="1.25.40.20">
    <property type="entry name" value="Ankyrin repeat-containing domain"/>
    <property type="match status" value="2"/>
</dbReference>
<evidence type="ECO:0000313" key="7">
    <source>
        <dbReference type="Proteomes" id="UP001301958"/>
    </source>
</evidence>
<evidence type="ECO:0000256" key="4">
    <source>
        <dbReference type="SAM" id="MobiDB-lite"/>
    </source>
</evidence>
<sequence length="955" mass="105668">MAWFSHSSIDLSTDAIRLLRLFKGIDGDPIRCEIFQTFLHEVDGVPYEAVSYTWGNIRDQIEITMNDQRAKIGTNLYLFLCSLRQPSEDNILWVDAICIDQENDREKGHQVRQMGQIYAKAQNVQIWLGPATDDTDFFINRMNELDERVLKRVDYRRNSPQAWFNEWPAFLEEMEQHSPDSNFITRGRRALIQLFKRPWFQRVWIIQEVFNAKRAVIRCGLYTVPTRTFVMAPWLVRVEIDTHIQAVLDIMPGYLRATSWWRDRPNLETLLNKFRKCKATDPRDKIYALIGIASDTGSQTILEGSPYEVSETQAVCATVRYLLVEQFPDAKTSILRTQTPSWDVECLFSGPHLSHLPLAVLTWAVDYGLTNVASYLLERTDFGLDSTLFTIEDPGLLSVTDNFDMPEMAVESILGRGGADIGSENKQKNILCIAARKGDIAMVACLLDHAGAGMEVENGETLAAALSAALQEGHDSVGRLLLERGAQVNQRSSTGEPERTPLYVAANKGHASIVEFLVSLNTPQDRIVNAAALRVAAHQGHSEVVSVLLRSDAFQENDMENQATLLLIACKGGPGHMEIAQLALDAGADPLTMNDQGFSALCISCKHGCADIVRILLERGANVDTIDSSGTSVLWISCFYGRADVVRILLDAGADPNQTIDEKSPLWIACQEGHYDVVSMLISVGADATMAASGGRTPLWIACKSGHTSIIEILLERGADVNTRTTDGKSALWIACYEGHDDVVRILIEAGADINTATPVGTSAFEVASRFTLENSNTARLLLEAGVDVNAAMSDGCPLLCRWSEKGNATMVKLLLKAGANLEARDRLERTALWLSSKNGLLDMVLFLLSEGADIIAPGIVDYDSDKVIKCTPEDIAREHRHFAVAEVLRSKAKAMAERRKRGPAEDLGSSTPKISRWTEETPPYYGRSRGGAVIFIQDPHFDTSTISDTTLQED</sequence>
<evidence type="ECO:0000256" key="2">
    <source>
        <dbReference type="ARBA" id="ARBA00023043"/>
    </source>
</evidence>
<evidence type="ECO:0000313" key="6">
    <source>
        <dbReference type="EMBL" id="KAK4228870.1"/>
    </source>
</evidence>
<feature type="region of interest" description="Disordered" evidence="4">
    <location>
        <begin position="898"/>
        <end position="922"/>
    </location>
</feature>
<gene>
    <name evidence="6" type="ORF">QBC38DRAFT_413863</name>
</gene>
<dbReference type="AlphaFoldDB" id="A0AAN7BST2"/>
<feature type="domain" description="Heterokaryon incompatibility" evidence="5">
    <location>
        <begin position="47"/>
        <end position="208"/>
    </location>
</feature>
<dbReference type="InterPro" id="IPR002110">
    <property type="entry name" value="Ankyrin_rpt"/>
</dbReference>
<comment type="caution">
    <text evidence="6">The sequence shown here is derived from an EMBL/GenBank/DDBJ whole genome shotgun (WGS) entry which is preliminary data.</text>
</comment>
<dbReference type="SUPFAM" id="SSF48403">
    <property type="entry name" value="Ankyrin repeat"/>
    <property type="match status" value="2"/>
</dbReference>
<proteinExistence type="predicted"/>
<evidence type="ECO:0000256" key="3">
    <source>
        <dbReference type="PROSITE-ProRule" id="PRU00023"/>
    </source>
</evidence>
<dbReference type="PROSITE" id="PS50088">
    <property type="entry name" value="ANK_REPEAT"/>
    <property type="match status" value="7"/>
</dbReference>
<keyword evidence="2 3" id="KW-0040">ANK repeat</keyword>
<dbReference type="EMBL" id="MU865314">
    <property type="protein sequence ID" value="KAK4228870.1"/>
    <property type="molecule type" value="Genomic_DNA"/>
</dbReference>
<dbReference type="InterPro" id="IPR051165">
    <property type="entry name" value="Multifunctional_ANK_Repeat"/>
</dbReference>
<dbReference type="PROSITE" id="PS50297">
    <property type="entry name" value="ANK_REP_REGION"/>
    <property type="match status" value="5"/>
</dbReference>
<feature type="repeat" description="ANK" evidence="3">
    <location>
        <begin position="727"/>
        <end position="759"/>
    </location>
</feature>
<protein>
    <submittedName>
        <fullName evidence="6">Ankyrin repeat-containing domain protein</fullName>
    </submittedName>
</protein>
<dbReference type="Pfam" id="PF12796">
    <property type="entry name" value="Ank_2"/>
    <property type="match status" value="5"/>
</dbReference>
<reference evidence="6" key="2">
    <citation type="submission" date="2023-05" db="EMBL/GenBank/DDBJ databases">
        <authorList>
            <consortium name="Lawrence Berkeley National Laboratory"/>
            <person name="Steindorff A."/>
            <person name="Hensen N."/>
            <person name="Bonometti L."/>
            <person name="Westerberg I."/>
            <person name="Brannstrom I.O."/>
            <person name="Guillou S."/>
            <person name="Cros-Aarteil S."/>
            <person name="Calhoun S."/>
            <person name="Haridas S."/>
            <person name="Kuo A."/>
            <person name="Mondo S."/>
            <person name="Pangilinan J."/>
            <person name="Riley R."/>
            <person name="Labutti K."/>
            <person name="Andreopoulos B."/>
            <person name="Lipzen A."/>
            <person name="Chen C."/>
            <person name="Yanf M."/>
            <person name="Daum C."/>
            <person name="Ng V."/>
            <person name="Clum A."/>
            <person name="Ohm R."/>
            <person name="Martin F."/>
            <person name="Silar P."/>
            <person name="Natvig D."/>
            <person name="Lalanne C."/>
            <person name="Gautier V."/>
            <person name="Ament-Velasquez S.L."/>
            <person name="Kruys A."/>
            <person name="Hutchinson M.I."/>
            <person name="Powell A.J."/>
            <person name="Barry K."/>
            <person name="Miller A.N."/>
            <person name="Grigoriev I.V."/>
            <person name="Debuchy R."/>
            <person name="Gladieux P."/>
            <person name="Thoren M.H."/>
            <person name="Johannesson H."/>
        </authorList>
    </citation>
    <scope>NUCLEOTIDE SEQUENCE</scope>
    <source>
        <strain evidence="6">CBS 990.96</strain>
    </source>
</reference>
<accession>A0AAN7BST2</accession>
<dbReference type="PRINTS" id="PR01415">
    <property type="entry name" value="ANKYRIN"/>
</dbReference>
<feature type="repeat" description="ANK" evidence="3">
    <location>
        <begin position="629"/>
        <end position="661"/>
    </location>
</feature>
<dbReference type="PANTHER" id="PTHR24123">
    <property type="entry name" value="ANKYRIN REPEAT-CONTAINING"/>
    <property type="match status" value="1"/>
</dbReference>
<reference evidence="6" key="1">
    <citation type="journal article" date="2023" name="Mol. Phylogenet. Evol.">
        <title>Genome-scale phylogeny and comparative genomics of the fungal order Sordariales.</title>
        <authorList>
            <person name="Hensen N."/>
            <person name="Bonometti L."/>
            <person name="Westerberg I."/>
            <person name="Brannstrom I.O."/>
            <person name="Guillou S."/>
            <person name="Cros-Aarteil S."/>
            <person name="Calhoun S."/>
            <person name="Haridas S."/>
            <person name="Kuo A."/>
            <person name="Mondo S."/>
            <person name="Pangilinan J."/>
            <person name="Riley R."/>
            <person name="LaButti K."/>
            <person name="Andreopoulos B."/>
            <person name="Lipzen A."/>
            <person name="Chen C."/>
            <person name="Yan M."/>
            <person name="Daum C."/>
            <person name="Ng V."/>
            <person name="Clum A."/>
            <person name="Steindorff A."/>
            <person name="Ohm R.A."/>
            <person name="Martin F."/>
            <person name="Silar P."/>
            <person name="Natvig D.O."/>
            <person name="Lalanne C."/>
            <person name="Gautier V."/>
            <person name="Ament-Velasquez S.L."/>
            <person name="Kruys A."/>
            <person name="Hutchinson M.I."/>
            <person name="Powell A.J."/>
            <person name="Barry K."/>
            <person name="Miller A.N."/>
            <person name="Grigoriev I.V."/>
            <person name="Debuchy R."/>
            <person name="Gladieux P."/>
            <person name="Hiltunen Thoren M."/>
            <person name="Johannesson H."/>
        </authorList>
    </citation>
    <scope>NUCLEOTIDE SEQUENCE</scope>
    <source>
        <strain evidence="6">CBS 990.96</strain>
    </source>
</reference>
<feature type="repeat" description="ANK" evidence="3">
    <location>
        <begin position="795"/>
        <end position="827"/>
    </location>
</feature>
<evidence type="ECO:0000259" key="5">
    <source>
        <dbReference type="Pfam" id="PF06985"/>
    </source>
</evidence>
<organism evidence="6 7">
    <name type="scientific">Podospora fimiseda</name>
    <dbReference type="NCBI Taxonomy" id="252190"/>
    <lineage>
        <taxon>Eukaryota</taxon>
        <taxon>Fungi</taxon>
        <taxon>Dikarya</taxon>
        <taxon>Ascomycota</taxon>
        <taxon>Pezizomycotina</taxon>
        <taxon>Sordariomycetes</taxon>
        <taxon>Sordariomycetidae</taxon>
        <taxon>Sordariales</taxon>
        <taxon>Podosporaceae</taxon>
        <taxon>Podospora</taxon>
    </lineage>
</organism>
<dbReference type="PANTHER" id="PTHR24123:SF33">
    <property type="entry name" value="PROTEIN HOS4"/>
    <property type="match status" value="1"/>
</dbReference>
<feature type="repeat" description="ANK" evidence="3">
    <location>
        <begin position="694"/>
        <end position="726"/>
    </location>
</feature>
<keyword evidence="1" id="KW-0677">Repeat</keyword>
<feature type="repeat" description="ANK" evidence="3">
    <location>
        <begin position="596"/>
        <end position="628"/>
    </location>
</feature>
<name>A0AAN7BST2_9PEZI</name>
<dbReference type="Proteomes" id="UP001301958">
    <property type="component" value="Unassembled WGS sequence"/>
</dbReference>
<dbReference type="Pfam" id="PF06985">
    <property type="entry name" value="HET"/>
    <property type="match status" value="1"/>
</dbReference>